<evidence type="ECO:0000313" key="3">
    <source>
        <dbReference type="Proteomes" id="UP000288789"/>
    </source>
</evidence>
<dbReference type="RefSeq" id="WP_128351377.1">
    <property type="nucleotide sequence ID" value="NZ_RSFE01000001.1"/>
</dbReference>
<feature type="signal peptide" evidence="1">
    <location>
        <begin position="1"/>
        <end position="23"/>
    </location>
</feature>
<accession>A0A443Z826</accession>
<name>A0A443Z826_9GAMM</name>
<keyword evidence="1" id="KW-0732">Signal</keyword>
<sequence length="102" mass="11381">MKTFTMKTLLVTAALVTAAPALADDTNMQVYRYVYSPERAIGSWDHAVDIARNDIRNETASDIKSDSLLSLKNSGSELKAQFGYAIYIPKRKERISWKALAP</sequence>
<feature type="chain" id="PRO_5019183262" evidence="1">
    <location>
        <begin position="24"/>
        <end position="102"/>
    </location>
</feature>
<dbReference type="AlphaFoldDB" id="A0A443Z826"/>
<organism evidence="2 3">
    <name type="scientific">Pseudidiomarina gelatinasegens</name>
    <dbReference type="NCBI Taxonomy" id="2487740"/>
    <lineage>
        <taxon>Bacteria</taxon>
        <taxon>Pseudomonadati</taxon>
        <taxon>Pseudomonadota</taxon>
        <taxon>Gammaproteobacteria</taxon>
        <taxon>Alteromonadales</taxon>
        <taxon>Idiomarinaceae</taxon>
        <taxon>Pseudidiomarina</taxon>
    </lineage>
</organism>
<dbReference type="OrthoDB" id="6239126at2"/>
<keyword evidence="3" id="KW-1185">Reference proteome</keyword>
<dbReference type="Proteomes" id="UP000288789">
    <property type="component" value="Unassembled WGS sequence"/>
</dbReference>
<proteinExistence type="predicted"/>
<dbReference type="EMBL" id="RSFE01000001">
    <property type="protein sequence ID" value="RWU13050.1"/>
    <property type="molecule type" value="Genomic_DNA"/>
</dbReference>
<reference evidence="2 3" key="1">
    <citation type="submission" date="2018-12" db="EMBL/GenBank/DDBJ databases">
        <authorList>
            <person name="Li A."/>
            <person name="Zhang M."/>
            <person name="Zhu H."/>
        </authorList>
    </citation>
    <scope>NUCLEOTIDE SEQUENCE [LARGE SCALE GENOMIC DNA]</scope>
    <source>
        <strain evidence="2 3">R04H25</strain>
    </source>
</reference>
<evidence type="ECO:0000313" key="2">
    <source>
        <dbReference type="EMBL" id="RWU13050.1"/>
    </source>
</evidence>
<protein>
    <submittedName>
        <fullName evidence="2">Uncharacterized protein</fullName>
    </submittedName>
</protein>
<gene>
    <name evidence="2" type="ORF">EGC76_02195</name>
</gene>
<evidence type="ECO:0000256" key="1">
    <source>
        <dbReference type="SAM" id="SignalP"/>
    </source>
</evidence>
<comment type="caution">
    <text evidence="2">The sequence shown here is derived from an EMBL/GenBank/DDBJ whole genome shotgun (WGS) entry which is preliminary data.</text>
</comment>